<dbReference type="SUPFAM" id="SSF47598">
    <property type="entry name" value="Ribbon-helix-helix"/>
    <property type="match status" value="1"/>
</dbReference>
<proteinExistence type="predicted"/>
<dbReference type="Proteomes" id="UP000016649">
    <property type="component" value="Unassembled WGS sequence"/>
</dbReference>
<reference evidence="1 2" key="1">
    <citation type="submission" date="2013-08" db="EMBL/GenBank/DDBJ databases">
        <authorList>
            <person name="Weinstock G."/>
            <person name="Sodergren E."/>
            <person name="Wylie T."/>
            <person name="Fulton L."/>
            <person name="Fulton R."/>
            <person name="Fronick C."/>
            <person name="O'Laughlin M."/>
            <person name="Godfrey J."/>
            <person name="Miner T."/>
            <person name="Herter B."/>
            <person name="Appelbaum E."/>
            <person name="Cordes M."/>
            <person name="Lek S."/>
            <person name="Wollam A."/>
            <person name="Pepin K.H."/>
            <person name="Palsikar V.B."/>
            <person name="Mitreva M."/>
            <person name="Wilson R.K."/>
        </authorList>
    </citation>
    <scope>NUCLEOTIDE SEQUENCE [LARGE SCALE GENOMIC DNA]</scope>
    <source>
        <strain evidence="1 2">ATCC 700332</strain>
    </source>
</reference>
<organism evidence="1 2">
    <name type="scientific">Treponema lecithinolyticum ATCC 700332</name>
    <dbReference type="NCBI Taxonomy" id="1321815"/>
    <lineage>
        <taxon>Bacteria</taxon>
        <taxon>Pseudomonadati</taxon>
        <taxon>Spirochaetota</taxon>
        <taxon>Spirochaetia</taxon>
        <taxon>Spirochaetales</taxon>
        <taxon>Treponemataceae</taxon>
        <taxon>Treponema</taxon>
    </lineage>
</organism>
<protein>
    <submittedName>
        <fullName evidence="1">Toxin-antitoxin system, antitoxin component, ribbon-helix-helix domain protein</fullName>
    </submittedName>
</protein>
<dbReference type="InterPro" id="IPR010985">
    <property type="entry name" value="Ribbon_hlx_hlx"/>
</dbReference>
<comment type="caution">
    <text evidence="1">The sequence shown here is derived from an EMBL/GenBank/DDBJ whole genome shotgun (WGS) entry which is preliminary data.</text>
</comment>
<sequence>MANLQVKEIDNHLYSWLKFYAKTNNRSISQEVITILREKANSTQVKSKDVTDELLMLNWYDNRSADDIVQDIRNSRVNSSRFEETNVLFD</sequence>
<gene>
    <name evidence="1" type="ORF">HMPREF9193_00674</name>
</gene>
<dbReference type="InterPro" id="IPR013321">
    <property type="entry name" value="Arc_rbn_hlx_hlx"/>
</dbReference>
<evidence type="ECO:0000313" key="1">
    <source>
        <dbReference type="EMBL" id="ERJ93830.1"/>
    </source>
</evidence>
<name>A0ABN0P0N2_TRELE</name>
<dbReference type="EMBL" id="AWVH01000016">
    <property type="protein sequence ID" value="ERJ93830.1"/>
    <property type="molecule type" value="Genomic_DNA"/>
</dbReference>
<evidence type="ECO:0000313" key="2">
    <source>
        <dbReference type="Proteomes" id="UP000016649"/>
    </source>
</evidence>
<keyword evidence="2" id="KW-1185">Reference proteome</keyword>
<dbReference type="Gene3D" id="1.10.1220.10">
    <property type="entry name" value="Met repressor-like"/>
    <property type="match status" value="1"/>
</dbReference>
<dbReference type="RefSeq" id="WP_021686524.1">
    <property type="nucleotide sequence ID" value="NZ_KI260560.1"/>
</dbReference>
<accession>A0ABN0P0N2</accession>